<dbReference type="InterPro" id="IPR011010">
    <property type="entry name" value="DNA_brk_join_enz"/>
</dbReference>
<comment type="caution">
    <text evidence="3">The sequence shown here is derived from an EMBL/GenBank/DDBJ whole genome shotgun (WGS) entry which is preliminary data.</text>
</comment>
<name>A0ABN9VZG3_9DINO</name>
<proteinExistence type="predicted"/>
<keyword evidence="1" id="KW-0233">DNA recombination</keyword>
<feature type="region of interest" description="Disordered" evidence="2">
    <location>
        <begin position="794"/>
        <end position="838"/>
    </location>
</feature>
<gene>
    <name evidence="3" type="ORF">PCOR1329_LOCUS61768</name>
</gene>
<keyword evidence="4" id="KW-1185">Reference proteome</keyword>
<evidence type="ECO:0000313" key="4">
    <source>
        <dbReference type="Proteomes" id="UP001189429"/>
    </source>
</evidence>
<protein>
    <submittedName>
        <fullName evidence="3">Uncharacterized protein</fullName>
    </submittedName>
</protein>
<evidence type="ECO:0000256" key="2">
    <source>
        <dbReference type="SAM" id="MobiDB-lite"/>
    </source>
</evidence>
<sequence>MADAVQAAIAAALEPAGAMHSAILAEIGKAFEQGQPGELAIAAGGAAAVNTHTCACVAAALKDKDSEVYQLIQSEYDRRADETFPCRAKLRLLTVAEWAAAWRDLVVDSDQVSWTMQAVEHNPALANIMAFSASNPANLELQELKRATTARHAAKVSWKKLCLSAHGGSWDKLKNFLLEKSDSPLENVKVLARSLLALINLIERRCAVVQSAEKNGPEKAAAQRAALMDTIYQTIKQCKRRTTKTSASSTLEHEVLLRDFAQDIILGGAAAAFGGPLSRSREAPASSGTQAATCDTPPPAKVPRLSVASDGPAASASPNPSGDRKQLVNRLLQELVGLVQKRRVVKYTLKQCREMKNLCVLPRTKCTASGRTTNLQHWVAECKHWRSPQAPAVGSQGLLAFLASSRAAQGGPLVPPDRLGDRRLQGPRPTLPFLTEDCAPAALEARRKAASDIHACFNAAWEDSTRTRYDNTLRGVVSGAESSTQMALLPCDNEVTLMLLFSGFLRRPWGSVCAAKAAVRVWHLERNLLQSFEAAWTPRAWHFWRGLKKLADHSLRRAKRPLSLLGITSVQRSRLAQTSVAGVRDAAMIAFAFFGIRRFAELQALVVSDVVGQDTAFQFRIRRQKNDPFGEGLLVWVPETQALGPLCPTKLLRSWLRLRAEARGEVEGFFFCVTGAADLKPVSADTFRTAVAPCAGSLRHGVTPCRAAPLSAVAALCKDSLRQGVTPCRAASRRAVAALCRGSLRQGVTPCRAASRRAVAALCRDSLRQGVTPCRAASRRAVASLRGQLAGRNYRPVLQGTGEGQRPTTRHPHLSAEHGRSSVPINQPTKEEEGRTTWQPHAKYASFCEATGREMRGSAAPRRHCQAFCTVAAGLLQRQRVRQRARSPPAAPAARRAPRRSAARARRSGRRWPSARRPRCRWVGGRRLAARTARSRRRSCPALRGSAAGQRRGTGPRTPLRRGPGPDTGGLDDETAQALRQFMRIGNWSLAASCSSGASCGGELACVPVEPERKGLGSDSTRGVRCITKFDIFDTIDEERMQEFELMTKEKDVSSTYDAFVQKKKKGGRDASKFMSAIGIVRGSGSDGTMELH</sequence>
<feature type="compositionally biased region" description="Basic residues" evidence="2">
    <location>
        <begin position="896"/>
        <end position="920"/>
    </location>
</feature>
<feature type="compositionally biased region" description="Low complexity" evidence="2">
    <location>
        <begin position="886"/>
        <end position="895"/>
    </location>
</feature>
<feature type="region of interest" description="Disordered" evidence="2">
    <location>
        <begin position="879"/>
        <end position="972"/>
    </location>
</feature>
<feature type="compositionally biased region" description="Low complexity" evidence="2">
    <location>
        <begin position="951"/>
        <end position="965"/>
    </location>
</feature>
<dbReference type="Proteomes" id="UP001189429">
    <property type="component" value="Unassembled WGS sequence"/>
</dbReference>
<reference evidence="3" key="1">
    <citation type="submission" date="2023-10" db="EMBL/GenBank/DDBJ databases">
        <authorList>
            <person name="Chen Y."/>
            <person name="Shah S."/>
            <person name="Dougan E. K."/>
            <person name="Thang M."/>
            <person name="Chan C."/>
        </authorList>
    </citation>
    <scope>NUCLEOTIDE SEQUENCE [LARGE SCALE GENOMIC DNA]</scope>
</reference>
<dbReference type="InterPro" id="IPR013762">
    <property type="entry name" value="Integrase-like_cat_sf"/>
</dbReference>
<organism evidence="3 4">
    <name type="scientific">Prorocentrum cordatum</name>
    <dbReference type="NCBI Taxonomy" id="2364126"/>
    <lineage>
        <taxon>Eukaryota</taxon>
        <taxon>Sar</taxon>
        <taxon>Alveolata</taxon>
        <taxon>Dinophyceae</taxon>
        <taxon>Prorocentrales</taxon>
        <taxon>Prorocentraceae</taxon>
        <taxon>Prorocentrum</taxon>
    </lineage>
</organism>
<feature type="compositionally biased region" description="Low complexity" evidence="2">
    <location>
        <begin position="921"/>
        <end position="932"/>
    </location>
</feature>
<evidence type="ECO:0000256" key="1">
    <source>
        <dbReference type="ARBA" id="ARBA00023172"/>
    </source>
</evidence>
<feature type="region of interest" description="Disordered" evidence="2">
    <location>
        <begin position="277"/>
        <end position="324"/>
    </location>
</feature>
<dbReference type="Gene3D" id="1.10.443.10">
    <property type="entry name" value="Intergrase catalytic core"/>
    <property type="match status" value="1"/>
</dbReference>
<dbReference type="EMBL" id="CAUYUJ010017779">
    <property type="protein sequence ID" value="CAK0877815.1"/>
    <property type="molecule type" value="Genomic_DNA"/>
</dbReference>
<accession>A0ABN9VZG3</accession>
<evidence type="ECO:0000313" key="3">
    <source>
        <dbReference type="EMBL" id="CAK0877815.1"/>
    </source>
</evidence>
<dbReference type="SUPFAM" id="SSF56349">
    <property type="entry name" value="DNA breaking-rejoining enzymes"/>
    <property type="match status" value="1"/>
</dbReference>